<dbReference type="AlphaFoldDB" id="A0A0N1E823"/>
<reference evidence="2 3" key="1">
    <citation type="submission" date="2014-06" db="EMBL/GenBank/DDBJ databases">
        <title>Helicobacter pullorum isolates in fresh chicken meat - phenotypic and genotypic features.</title>
        <authorList>
            <person name="Borges V."/>
            <person name="Santos A."/>
            <person name="Correia C.B."/>
            <person name="Saraiva M."/>
            <person name="Menard A."/>
            <person name="Vieira L."/>
            <person name="Sampaio D.A."/>
            <person name="Gomes J.P."/>
            <person name="Oleastro M."/>
        </authorList>
    </citation>
    <scope>NUCLEOTIDE SEQUENCE [LARGE SCALE GENOMIC DNA]</scope>
    <source>
        <strain evidence="2 3">229334/12</strain>
    </source>
</reference>
<gene>
    <name evidence="2" type="ORF">HPU229334_09680</name>
</gene>
<keyword evidence="1" id="KW-0472">Membrane</keyword>
<dbReference type="InterPro" id="IPR008620">
    <property type="entry name" value="FixH"/>
</dbReference>
<feature type="transmembrane region" description="Helical" evidence="1">
    <location>
        <begin position="6"/>
        <end position="29"/>
    </location>
</feature>
<evidence type="ECO:0000313" key="3">
    <source>
        <dbReference type="Proteomes" id="UP000037997"/>
    </source>
</evidence>
<proteinExistence type="predicted"/>
<evidence type="ECO:0000313" key="2">
    <source>
        <dbReference type="EMBL" id="KPH55204.1"/>
    </source>
</evidence>
<comment type="caution">
    <text evidence="2">The sequence shown here is derived from an EMBL/GenBank/DDBJ whole genome shotgun (WGS) entry which is preliminary data.</text>
</comment>
<dbReference type="RefSeq" id="WP_054198360.1">
    <property type="nucleotide sequence ID" value="NZ_JNOC01000051.1"/>
</dbReference>
<evidence type="ECO:0008006" key="4">
    <source>
        <dbReference type="Google" id="ProtNLM"/>
    </source>
</evidence>
<organism evidence="2 3">
    <name type="scientific">Helicobacter pullorum</name>
    <dbReference type="NCBI Taxonomy" id="35818"/>
    <lineage>
        <taxon>Bacteria</taxon>
        <taxon>Pseudomonadati</taxon>
        <taxon>Campylobacterota</taxon>
        <taxon>Epsilonproteobacteria</taxon>
        <taxon>Campylobacterales</taxon>
        <taxon>Helicobacteraceae</taxon>
        <taxon>Helicobacter</taxon>
    </lineage>
</organism>
<accession>A0A0N1E823</accession>
<dbReference type="PATRIC" id="fig|35818.11.peg.1914"/>
<dbReference type="Proteomes" id="UP000037997">
    <property type="component" value="Unassembled WGS sequence"/>
</dbReference>
<name>A0A0N1E823_9HELI</name>
<keyword evidence="1" id="KW-1133">Transmembrane helix</keyword>
<evidence type="ECO:0000256" key="1">
    <source>
        <dbReference type="SAM" id="Phobius"/>
    </source>
</evidence>
<keyword evidence="1" id="KW-0812">Transmembrane</keyword>
<dbReference type="STRING" id="35818.HPU229336_04090"/>
<dbReference type="Pfam" id="PF05751">
    <property type="entry name" value="FixH"/>
    <property type="match status" value="1"/>
</dbReference>
<dbReference type="EMBL" id="JNOC01000051">
    <property type="protein sequence ID" value="KPH55204.1"/>
    <property type="molecule type" value="Genomic_DNA"/>
</dbReference>
<protein>
    <recommendedName>
        <fullName evidence="4">FixH</fullName>
    </recommendedName>
</protein>
<sequence length="161" mass="18409">MNKNYWPVGIFLLAMVVVGLIVLTIKTALTNPVEMKGMCGMDSQYVDENINAITQKRQAFLKQYVINFEGAKEQSINEFKMAFLRVKNLENQKIQNNAKITFFLTRPNTTQEDQKLGAGELVDGIYQSPAFEVKKQGRWQVEAYVEVGEDSICLMQEYLVK</sequence>